<gene>
    <name evidence="1" type="ORF">RLT85_03360</name>
</gene>
<dbReference type="Proteomes" id="UP001182991">
    <property type="component" value="Unassembled WGS sequence"/>
</dbReference>
<accession>A0ABU2KG21</accession>
<sequence>MFQDATLIRHEKIHLRQQAELLIIPFYAWYGVEFLVRYIQYKNKGVAYRNISFEREAFAQEYSCDYLKNRSFFAWIKYL</sequence>
<evidence type="ECO:0000313" key="1">
    <source>
        <dbReference type="EMBL" id="MDT0293662.1"/>
    </source>
</evidence>
<evidence type="ECO:0000313" key="2">
    <source>
        <dbReference type="Proteomes" id="UP001182991"/>
    </source>
</evidence>
<reference evidence="2" key="1">
    <citation type="submission" date="2023-07" db="EMBL/GenBank/DDBJ databases">
        <title>Isolating and identifying novel microbial strains from the Mariana Trench.</title>
        <authorList>
            <person name="Fu H."/>
        </authorList>
    </citation>
    <scope>NUCLEOTIDE SEQUENCE [LARGE SCALE GENOMIC DNA]</scope>
    <source>
        <strain evidence="2">T-y2</strain>
    </source>
</reference>
<protein>
    <submittedName>
        <fullName evidence="1">Uncharacterized protein</fullName>
    </submittedName>
</protein>
<dbReference type="EMBL" id="JAVRBG010000002">
    <property type="protein sequence ID" value="MDT0293662.1"/>
    <property type="molecule type" value="Genomic_DNA"/>
</dbReference>
<dbReference type="RefSeq" id="WP_311400631.1">
    <property type="nucleotide sequence ID" value="NZ_JAVRBG010000002.1"/>
</dbReference>
<keyword evidence="2" id="KW-1185">Reference proteome</keyword>
<proteinExistence type="predicted"/>
<comment type="caution">
    <text evidence="1">The sequence shown here is derived from an EMBL/GenBank/DDBJ whole genome shotgun (WGS) entry which is preliminary data.</text>
</comment>
<organism evidence="1 2">
    <name type="scientific">Mesonia ostreae</name>
    <dbReference type="NCBI Taxonomy" id="861110"/>
    <lineage>
        <taxon>Bacteria</taxon>
        <taxon>Pseudomonadati</taxon>
        <taxon>Bacteroidota</taxon>
        <taxon>Flavobacteriia</taxon>
        <taxon>Flavobacteriales</taxon>
        <taxon>Flavobacteriaceae</taxon>
        <taxon>Mesonia</taxon>
    </lineage>
</organism>
<name>A0ABU2KG21_9FLAO</name>